<protein>
    <submittedName>
        <fullName evidence="2">Uncharacterized protein</fullName>
    </submittedName>
</protein>
<evidence type="ECO:0000313" key="3">
    <source>
        <dbReference type="Proteomes" id="UP000664940"/>
    </source>
</evidence>
<name>A0A833ZLH3_9CHIR</name>
<feature type="region of interest" description="Disordered" evidence="1">
    <location>
        <begin position="143"/>
        <end position="166"/>
    </location>
</feature>
<dbReference type="EMBL" id="JABVXQ010000008">
    <property type="protein sequence ID" value="KAF6095093.1"/>
    <property type="molecule type" value="Genomic_DNA"/>
</dbReference>
<feature type="compositionally biased region" description="Polar residues" evidence="1">
    <location>
        <begin position="203"/>
        <end position="218"/>
    </location>
</feature>
<sequence length="218" mass="24031">MQSSTHRNGAHTRLAQLGPEHRRCHLAATGCCSLTSSPWRRSLTLRAAARLPPAPSPTCACDTVNLPESPITYLFWVLTLRTQTTARECCFGEKKRKEQRKKKQLHSKHFLVLCYACMRLTEGIRPICCRPLSDCLQAPPGSTFVSDGAPRRAEPPDPPWSPGHLWRPPTQQLLLAQVCELDSCPRGKPTGGPGVARHPADPSISQHLFPTMPSSQAT</sequence>
<feature type="region of interest" description="Disordered" evidence="1">
    <location>
        <begin position="185"/>
        <end position="218"/>
    </location>
</feature>
<evidence type="ECO:0000256" key="1">
    <source>
        <dbReference type="SAM" id="MobiDB-lite"/>
    </source>
</evidence>
<dbReference type="Proteomes" id="UP000664940">
    <property type="component" value="Unassembled WGS sequence"/>
</dbReference>
<gene>
    <name evidence="2" type="ORF">HJG60_012065</name>
</gene>
<accession>A0A833ZLH3</accession>
<dbReference type="AlphaFoldDB" id="A0A833ZLH3"/>
<proteinExistence type="predicted"/>
<evidence type="ECO:0000313" key="2">
    <source>
        <dbReference type="EMBL" id="KAF6095093.1"/>
    </source>
</evidence>
<comment type="caution">
    <text evidence="2">The sequence shown here is derived from an EMBL/GenBank/DDBJ whole genome shotgun (WGS) entry which is preliminary data.</text>
</comment>
<reference evidence="2 3" key="1">
    <citation type="journal article" date="2020" name="Nature">
        <title>Six reference-quality genomes reveal evolution of bat adaptations.</title>
        <authorList>
            <person name="Jebb D."/>
            <person name="Huang Z."/>
            <person name="Pippel M."/>
            <person name="Hughes G.M."/>
            <person name="Lavrichenko K."/>
            <person name="Devanna P."/>
            <person name="Winkler S."/>
            <person name="Jermiin L.S."/>
            <person name="Skirmuntt E.C."/>
            <person name="Katzourakis A."/>
            <person name="Burkitt-Gray L."/>
            <person name="Ray D.A."/>
            <person name="Sullivan K.A.M."/>
            <person name="Roscito J.G."/>
            <person name="Kirilenko B.M."/>
            <person name="Davalos L.M."/>
            <person name="Corthals A.P."/>
            <person name="Power M.L."/>
            <person name="Jones G."/>
            <person name="Ransome R.D."/>
            <person name="Dechmann D.K.N."/>
            <person name="Locatelli A.G."/>
            <person name="Puechmaille S.J."/>
            <person name="Fedrigo O."/>
            <person name="Jarvis E.D."/>
            <person name="Hiller M."/>
            <person name="Vernes S.C."/>
            <person name="Myers E.W."/>
            <person name="Teeling E.C."/>
        </authorList>
    </citation>
    <scope>NUCLEOTIDE SEQUENCE [LARGE SCALE GENOMIC DNA]</scope>
    <source>
        <strain evidence="2">Bat1K_MPI-CBG_1</strain>
    </source>
</reference>
<organism evidence="2 3">
    <name type="scientific">Phyllostomus discolor</name>
    <name type="common">pale spear-nosed bat</name>
    <dbReference type="NCBI Taxonomy" id="89673"/>
    <lineage>
        <taxon>Eukaryota</taxon>
        <taxon>Metazoa</taxon>
        <taxon>Chordata</taxon>
        <taxon>Craniata</taxon>
        <taxon>Vertebrata</taxon>
        <taxon>Euteleostomi</taxon>
        <taxon>Mammalia</taxon>
        <taxon>Eutheria</taxon>
        <taxon>Laurasiatheria</taxon>
        <taxon>Chiroptera</taxon>
        <taxon>Yangochiroptera</taxon>
        <taxon>Phyllostomidae</taxon>
        <taxon>Phyllostominae</taxon>
        <taxon>Phyllostomus</taxon>
    </lineage>
</organism>